<evidence type="ECO:0000313" key="2">
    <source>
        <dbReference type="Proteomes" id="UP000541444"/>
    </source>
</evidence>
<dbReference type="Proteomes" id="UP000541444">
    <property type="component" value="Unassembled WGS sequence"/>
</dbReference>
<sequence>MFTFHCSYANSLIGYLLKDKFNCSYVTENIARSSFPGYFAAEASFLQSHNDLRGVPPEYLQKPVLPLRPGGYGLDDIGGIGGRPASGLGGLTSGLNIHGFPTSLEDSALISQRQDVAPGISPGISDILNETPGSLRKVNGLLTEESNILFINGLPADCTRREVGRIL</sequence>
<evidence type="ECO:0000313" key="1">
    <source>
        <dbReference type="EMBL" id="KAF6157251.1"/>
    </source>
</evidence>
<name>A0A7J7MQT9_9MAGN</name>
<keyword evidence="2" id="KW-1185">Reference proteome</keyword>
<protein>
    <recommendedName>
        <fullName evidence="3">RNA-binding protein</fullName>
    </recommendedName>
</protein>
<dbReference type="EMBL" id="JACGCM010001281">
    <property type="protein sequence ID" value="KAF6157251.1"/>
    <property type="molecule type" value="Genomic_DNA"/>
</dbReference>
<gene>
    <name evidence="1" type="ORF">GIB67_041712</name>
</gene>
<organism evidence="1 2">
    <name type="scientific">Kingdonia uniflora</name>
    <dbReference type="NCBI Taxonomy" id="39325"/>
    <lineage>
        <taxon>Eukaryota</taxon>
        <taxon>Viridiplantae</taxon>
        <taxon>Streptophyta</taxon>
        <taxon>Embryophyta</taxon>
        <taxon>Tracheophyta</taxon>
        <taxon>Spermatophyta</taxon>
        <taxon>Magnoliopsida</taxon>
        <taxon>Ranunculales</taxon>
        <taxon>Circaeasteraceae</taxon>
        <taxon>Kingdonia</taxon>
    </lineage>
</organism>
<evidence type="ECO:0008006" key="3">
    <source>
        <dbReference type="Google" id="ProtNLM"/>
    </source>
</evidence>
<proteinExistence type="predicted"/>
<dbReference type="AlphaFoldDB" id="A0A7J7MQT9"/>
<reference evidence="1 2" key="1">
    <citation type="journal article" date="2020" name="IScience">
        <title>Genome Sequencing of the Endangered Kingdonia uniflora (Circaeasteraceae, Ranunculales) Reveals Potential Mechanisms of Evolutionary Specialization.</title>
        <authorList>
            <person name="Sun Y."/>
            <person name="Deng T."/>
            <person name="Zhang A."/>
            <person name="Moore M.J."/>
            <person name="Landis J.B."/>
            <person name="Lin N."/>
            <person name="Zhang H."/>
            <person name="Zhang X."/>
            <person name="Huang J."/>
            <person name="Zhang X."/>
            <person name="Sun H."/>
            <person name="Wang H."/>
        </authorList>
    </citation>
    <scope>NUCLEOTIDE SEQUENCE [LARGE SCALE GENOMIC DNA]</scope>
    <source>
        <strain evidence="1">TB1705</strain>
        <tissue evidence="1">Leaf</tissue>
    </source>
</reference>
<comment type="caution">
    <text evidence="1">The sequence shown here is derived from an EMBL/GenBank/DDBJ whole genome shotgun (WGS) entry which is preliminary data.</text>
</comment>
<accession>A0A7J7MQT9</accession>
<dbReference type="OrthoDB" id="431169at2759"/>